<evidence type="ECO:0000256" key="4">
    <source>
        <dbReference type="ARBA" id="ARBA00022692"/>
    </source>
</evidence>
<dbReference type="InterPro" id="IPR027385">
    <property type="entry name" value="Beta-barrel_OMP"/>
</dbReference>
<dbReference type="SUPFAM" id="SSF103647">
    <property type="entry name" value="TSP type-3 repeat"/>
    <property type="match status" value="1"/>
</dbReference>
<feature type="signal peptide" evidence="12">
    <location>
        <begin position="1"/>
        <end position="25"/>
    </location>
</feature>
<dbReference type="InterPro" id="IPR030820">
    <property type="entry name" value="OMP_myx_plus_Proteobacteria"/>
</dbReference>
<evidence type="ECO:0000256" key="12">
    <source>
        <dbReference type="SAM" id="SignalP"/>
    </source>
</evidence>
<organism evidence="14">
    <name type="scientific">uncultured Desulfobacterium sp</name>
    <dbReference type="NCBI Taxonomy" id="201089"/>
    <lineage>
        <taxon>Bacteria</taxon>
        <taxon>Pseudomonadati</taxon>
        <taxon>Thermodesulfobacteriota</taxon>
        <taxon>Desulfobacteria</taxon>
        <taxon>Desulfobacterales</taxon>
        <taxon>Desulfobacteriaceae</taxon>
        <taxon>Desulfobacterium</taxon>
        <taxon>environmental samples</taxon>
    </lineage>
</organism>
<dbReference type="InterPro" id="IPR011250">
    <property type="entry name" value="OMP/PagP_B-barrel"/>
</dbReference>
<dbReference type="GO" id="GO:0009279">
    <property type="term" value="C:cell outer membrane"/>
    <property type="evidence" value="ECO:0007669"/>
    <property type="project" value="UniProtKB-SubCell"/>
</dbReference>
<keyword evidence="3" id="KW-1134">Transmembrane beta strand</keyword>
<dbReference type="CDD" id="cd07185">
    <property type="entry name" value="OmpA_C-like"/>
    <property type="match status" value="1"/>
</dbReference>
<dbReference type="SUPFAM" id="SSF103088">
    <property type="entry name" value="OmpA-like"/>
    <property type="match status" value="1"/>
</dbReference>
<feature type="chain" id="PRO_5019545123" description="OmpA-like domain-containing protein" evidence="12">
    <location>
        <begin position="26"/>
        <end position="348"/>
    </location>
</feature>
<dbReference type="Pfam" id="PF00691">
    <property type="entry name" value="OmpA"/>
    <property type="match status" value="1"/>
</dbReference>
<dbReference type="SUPFAM" id="SSF56925">
    <property type="entry name" value="OMPA-like"/>
    <property type="match status" value="1"/>
</dbReference>
<dbReference type="Gene3D" id="3.30.1330.60">
    <property type="entry name" value="OmpA-like domain"/>
    <property type="match status" value="1"/>
</dbReference>
<accession>A0A445MTL2</accession>
<dbReference type="InterPro" id="IPR036737">
    <property type="entry name" value="OmpA-like_sf"/>
</dbReference>
<dbReference type="GO" id="GO:0046930">
    <property type="term" value="C:pore complex"/>
    <property type="evidence" value="ECO:0007669"/>
    <property type="project" value="UniProtKB-KW"/>
</dbReference>
<keyword evidence="5 12" id="KW-0732">Signal</keyword>
<dbReference type="PRINTS" id="PR01021">
    <property type="entry name" value="OMPADOMAIN"/>
</dbReference>
<dbReference type="PANTHER" id="PTHR30329">
    <property type="entry name" value="STATOR ELEMENT OF FLAGELLAR MOTOR COMPLEX"/>
    <property type="match status" value="1"/>
</dbReference>
<dbReference type="Pfam" id="PF13505">
    <property type="entry name" value="OMP_b-brl"/>
    <property type="match status" value="1"/>
</dbReference>
<feature type="region of interest" description="Disordered" evidence="11">
    <location>
        <begin position="193"/>
        <end position="223"/>
    </location>
</feature>
<gene>
    <name evidence="14" type="ORF">PITCH_A1530015</name>
</gene>
<keyword evidence="4" id="KW-0812">Transmembrane</keyword>
<dbReference type="GO" id="GO:0015288">
    <property type="term" value="F:porin activity"/>
    <property type="evidence" value="ECO:0007669"/>
    <property type="project" value="UniProtKB-KW"/>
</dbReference>
<dbReference type="InterPro" id="IPR050330">
    <property type="entry name" value="Bact_OuterMem_StrucFunc"/>
</dbReference>
<feature type="compositionally biased region" description="Basic and acidic residues" evidence="11">
    <location>
        <begin position="204"/>
        <end position="213"/>
    </location>
</feature>
<dbReference type="InterPro" id="IPR006690">
    <property type="entry name" value="OMPA-like_CS"/>
</dbReference>
<sequence length="348" mass="38608">MRMNKVFVLIALMSLLYFVHQDSYAGNTEGSITLSPFAGGYRFDHDQHLHHAPNFGLGIGYNFDENLGIEAVYNYLETDARSVGSYLGVNAGDVDGNLYRVDLLYHFMPEGEFVPFLAAGVGGISLTPQRNGTENDFIVNYGAGLKYFLTDSIALRGDVRHMIPFEDNDSSNNLYYTAGLTFYFGGSKAAEPQAAPVEPPKPVKVVEKPKDSDGDGVFDNEDKCPGTPKGATVNEFGCWVIKNVHFDFDKYNIKPQYYPDLDQVVTVLEKNPGLNVEVQGHTDNMGTEQYNQRLSERRAMAVMNYFVDKGIAKGRLSASGYGFSKPVTTNDTEEGRAKNRRVQLNPVK</sequence>
<keyword evidence="6" id="KW-0406">Ion transport</keyword>
<feature type="domain" description="OmpA-like" evidence="13">
    <location>
        <begin position="233"/>
        <end position="348"/>
    </location>
</feature>
<keyword evidence="8 10" id="KW-0472">Membrane</keyword>
<protein>
    <recommendedName>
        <fullName evidence="13">OmpA-like domain-containing protein</fullName>
    </recommendedName>
</protein>
<evidence type="ECO:0000256" key="2">
    <source>
        <dbReference type="ARBA" id="ARBA00022448"/>
    </source>
</evidence>
<dbReference type="NCBIfam" id="TIGR04565">
    <property type="entry name" value="OMP_myx_plus"/>
    <property type="match status" value="1"/>
</dbReference>
<keyword evidence="2" id="KW-0813">Transport</keyword>
<dbReference type="AlphaFoldDB" id="A0A445MTL2"/>
<dbReference type="PROSITE" id="PS51123">
    <property type="entry name" value="OMPA_2"/>
    <property type="match status" value="1"/>
</dbReference>
<evidence type="ECO:0000256" key="3">
    <source>
        <dbReference type="ARBA" id="ARBA00022452"/>
    </source>
</evidence>
<dbReference type="GO" id="GO:0006811">
    <property type="term" value="P:monoatomic ion transport"/>
    <property type="evidence" value="ECO:0007669"/>
    <property type="project" value="UniProtKB-KW"/>
</dbReference>
<evidence type="ECO:0000256" key="6">
    <source>
        <dbReference type="ARBA" id="ARBA00023065"/>
    </source>
</evidence>
<dbReference type="EMBL" id="OJIN01000061">
    <property type="protein sequence ID" value="SPD72785.1"/>
    <property type="molecule type" value="Genomic_DNA"/>
</dbReference>
<dbReference type="PROSITE" id="PS01068">
    <property type="entry name" value="OMPA_1"/>
    <property type="match status" value="1"/>
</dbReference>
<evidence type="ECO:0000256" key="5">
    <source>
        <dbReference type="ARBA" id="ARBA00022729"/>
    </source>
</evidence>
<dbReference type="InterPro" id="IPR028974">
    <property type="entry name" value="TSP_type-3_rpt"/>
</dbReference>
<evidence type="ECO:0000256" key="7">
    <source>
        <dbReference type="ARBA" id="ARBA00023114"/>
    </source>
</evidence>
<evidence type="ECO:0000256" key="11">
    <source>
        <dbReference type="SAM" id="MobiDB-lite"/>
    </source>
</evidence>
<proteinExistence type="predicted"/>
<keyword evidence="7" id="KW-0626">Porin</keyword>
<dbReference type="Gene3D" id="2.40.160.20">
    <property type="match status" value="1"/>
</dbReference>
<keyword evidence="9" id="KW-0998">Cell outer membrane</keyword>
<feature type="region of interest" description="Disordered" evidence="11">
    <location>
        <begin position="323"/>
        <end position="348"/>
    </location>
</feature>
<evidence type="ECO:0000256" key="10">
    <source>
        <dbReference type="PROSITE-ProRule" id="PRU00473"/>
    </source>
</evidence>
<dbReference type="InterPro" id="IPR006664">
    <property type="entry name" value="OMP_bac"/>
</dbReference>
<evidence type="ECO:0000256" key="8">
    <source>
        <dbReference type="ARBA" id="ARBA00023136"/>
    </source>
</evidence>
<evidence type="ECO:0000313" key="14">
    <source>
        <dbReference type="EMBL" id="SPD72785.1"/>
    </source>
</evidence>
<evidence type="ECO:0000259" key="13">
    <source>
        <dbReference type="PROSITE" id="PS51123"/>
    </source>
</evidence>
<dbReference type="InterPro" id="IPR006665">
    <property type="entry name" value="OmpA-like"/>
</dbReference>
<dbReference type="PANTHER" id="PTHR30329:SF21">
    <property type="entry name" value="LIPOPROTEIN YIAD-RELATED"/>
    <property type="match status" value="1"/>
</dbReference>
<dbReference type="GO" id="GO:0005509">
    <property type="term" value="F:calcium ion binding"/>
    <property type="evidence" value="ECO:0007669"/>
    <property type="project" value="InterPro"/>
</dbReference>
<name>A0A445MTL2_9BACT</name>
<comment type="subcellular location">
    <subcellularLocation>
        <location evidence="1">Cell outer membrane</location>
        <topology evidence="1">Multi-pass membrane protein</topology>
    </subcellularLocation>
</comment>
<evidence type="ECO:0000256" key="1">
    <source>
        <dbReference type="ARBA" id="ARBA00004571"/>
    </source>
</evidence>
<reference evidence="14" key="1">
    <citation type="submission" date="2018-01" db="EMBL/GenBank/DDBJ databases">
        <authorList>
            <person name="Regsiter A."/>
            <person name="William W."/>
        </authorList>
    </citation>
    <scope>NUCLEOTIDE SEQUENCE</scope>
    <source>
        <strain evidence="14">TRIP AH-1</strain>
    </source>
</reference>
<evidence type="ECO:0000256" key="9">
    <source>
        <dbReference type="ARBA" id="ARBA00023237"/>
    </source>
</evidence>